<dbReference type="PIRSF" id="PIRSF028937">
    <property type="entry name" value="Lg_Ch_AO"/>
    <property type="match status" value="1"/>
</dbReference>
<feature type="domain" description="Glucose-methanol-choline oxidoreductase C-terminal" evidence="16">
    <location>
        <begin position="635"/>
        <end position="765"/>
    </location>
</feature>
<evidence type="ECO:0000256" key="3">
    <source>
        <dbReference type="ARBA" id="ARBA00004370"/>
    </source>
</evidence>
<dbReference type="AlphaFoldDB" id="A0A5N6NWJ6"/>
<feature type="active site" description="Proton acceptor" evidence="13">
    <location>
        <position position="713"/>
    </location>
</feature>
<dbReference type="Proteomes" id="UP000326396">
    <property type="component" value="Linkage Group LG16"/>
</dbReference>
<sequence length="783" mass="86638">MEGNKVLDENVFINRADLENDDYIALRIHGQSSPSVAEEKKGDNLKNRRLLSSREMESLVAICDTFFPSTDVCKDGVVDDSLAQLYHTSASMNGIPDLVAKIMLLKSEHPKQFLVRLTLWFLSTWIGTLVLCGKASLSNQFPYVQKFSKVSAKKREEILISWSLSYFFLLRMLFRGLKFVVPLAYFTQASSLFLCVNEKNENPSWKAIDYCGRDPDFTQHYNTETLDRPVYKGIIYLNKPHKIIAEALQRARLSISIPRHLTTYHKNPSMVIKCDAVVVGSGSGGGVVAGVLAKSGYRVLVLEKGDYRASSNLSLLEGPSMEEMYLGKGLLATSNMEAVILAGSTVGGGSAINWSASIKTPVHVRKEWSECYDLELFESKLYEEALNVVCERMGVQSEIEDEGFNNMVLRKGCVELGYPVENIPRNSPKDHYCGWCCFGCKDGRKKSTLETWLLDVVESGNGAVLPGCEVIELVHERGNGRDRSTVKGVVFEYEHEDGTKRVCLAESKVTIVACGAMSTPQLLKRSGLRNPNIGKNLHIHPVVMAWGHFPSERWPEGAKKSYEGGIMSAMSTVVANFKGSGYGSVIQTPALHPGMFSALMPWVSGSDFKKRMSKYARTAHVFALARDKGSGVIRPKTSITYKMDVIDEHNLKTGLEKSLRIMAAAGAEEIGTHNNKGRTLNVKRASYREFERFVIEESSRALRDLSTPLCSAHQMGSCRMGVEPKGSAVNPKGETWEVEGLYVADTSVFPTALGVNPMVTVQAIAYCTAQAVIESLKRMKDTS</sequence>
<dbReference type="Pfam" id="PF00732">
    <property type="entry name" value="GMC_oxred_N"/>
    <property type="match status" value="1"/>
</dbReference>
<organism evidence="17 18">
    <name type="scientific">Mikania micrantha</name>
    <name type="common">bitter vine</name>
    <dbReference type="NCBI Taxonomy" id="192012"/>
    <lineage>
        <taxon>Eukaryota</taxon>
        <taxon>Viridiplantae</taxon>
        <taxon>Streptophyta</taxon>
        <taxon>Embryophyta</taxon>
        <taxon>Tracheophyta</taxon>
        <taxon>Spermatophyta</taxon>
        <taxon>Magnoliopsida</taxon>
        <taxon>eudicotyledons</taxon>
        <taxon>Gunneridae</taxon>
        <taxon>Pentapetalae</taxon>
        <taxon>asterids</taxon>
        <taxon>campanulids</taxon>
        <taxon>Asterales</taxon>
        <taxon>Asteraceae</taxon>
        <taxon>Asteroideae</taxon>
        <taxon>Heliantheae alliance</taxon>
        <taxon>Eupatorieae</taxon>
        <taxon>Mikania</taxon>
    </lineage>
</organism>
<keyword evidence="7" id="KW-0812">Transmembrane</keyword>
<comment type="similarity">
    <text evidence="4 12">Belongs to the GMC oxidoreductase family.</text>
</comment>
<evidence type="ECO:0000259" key="15">
    <source>
        <dbReference type="Pfam" id="PF00732"/>
    </source>
</evidence>
<dbReference type="PANTHER" id="PTHR46056">
    <property type="entry name" value="LONG-CHAIN-ALCOHOL OXIDASE"/>
    <property type="match status" value="1"/>
</dbReference>
<keyword evidence="9" id="KW-1133">Transmembrane helix</keyword>
<dbReference type="EC" id="1.1.3.20" evidence="5 12"/>
<protein>
    <recommendedName>
        <fullName evidence="5 12">Long-chain-alcohol oxidase</fullName>
        <ecNumber evidence="5 12">1.1.3.20</ecNumber>
    </recommendedName>
</protein>
<keyword evidence="10 12" id="KW-0560">Oxidoreductase</keyword>
<dbReference type="Gene3D" id="3.50.50.60">
    <property type="entry name" value="FAD/NAD(P)-binding domain"/>
    <property type="match status" value="2"/>
</dbReference>
<dbReference type="GO" id="GO:0050660">
    <property type="term" value="F:flavin adenine dinucleotide binding"/>
    <property type="evidence" value="ECO:0007669"/>
    <property type="project" value="InterPro"/>
</dbReference>
<keyword evidence="11 12" id="KW-0472">Membrane</keyword>
<dbReference type="GO" id="GO:0046577">
    <property type="term" value="F:long-chain-alcohol oxidase activity"/>
    <property type="evidence" value="ECO:0007669"/>
    <property type="project" value="UniProtKB-EC"/>
</dbReference>
<keyword evidence="8 14" id="KW-0274">FAD</keyword>
<evidence type="ECO:0000256" key="14">
    <source>
        <dbReference type="PIRSR" id="PIRSR028937-2"/>
    </source>
</evidence>
<evidence type="ECO:0000256" key="4">
    <source>
        <dbReference type="ARBA" id="ARBA00010790"/>
    </source>
</evidence>
<evidence type="ECO:0000313" key="18">
    <source>
        <dbReference type="Proteomes" id="UP000326396"/>
    </source>
</evidence>
<dbReference type="PANTHER" id="PTHR46056:SF4">
    <property type="entry name" value="LONG-CHAIN-ALCOHOL OXIDASE FAO4A"/>
    <property type="match status" value="1"/>
</dbReference>
<dbReference type="SUPFAM" id="SSF51905">
    <property type="entry name" value="FAD/NAD(P)-binding domain"/>
    <property type="match status" value="1"/>
</dbReference>
<evidence type="ECO:0000256" key="2">
    <source>
        <dbReference type="ARBA" id="ARBA00003842"/>
    </source>
</evidence>
<feature type="domain" description="Glucose-methanol-choline oxidoreductase N-terminal" evidence="15">
    <location>
        <begin position="321"/>
        <end position="542"/>
    </location>
</feature>
<evidence type="ECO:0000256" key="6">
    <source>
        <dbReference type="ARBA" id="ARBA00022630"/>
    </source>
</evidence>
<gene>
    <name evidence="17" type="ORF">E3N88_15774</name>
</gene>
<evidence type="ECO:0000256" key="12">
    <source>
        <dbReference type="PIRNR" id="PIRNR028937"/>
    </source>
</evidence>
<comment type="catalytic activity">
    <reaction evidence="1 12">
        <text>a long-chain primary fatty alcohol + O2 = a long-chain fatty aldehyde + H2O2</text>
        <dbReference type="Rhea" id="RHEA:22756"/>
        <dbReference type="ChEBI" id="CHEBI:15379"/>
        <dbReference type="ChEBI" id="CHEBI:16240"/>
        <dbReference type="ChEBI" id="CHEBI:17176"/>
        <dbReference type="ChEBI" id="CHEBI:77396"/>
        <dbReference type="EC" id="1.1.3.20"/>
    </reaction>
</comment>
<keyword evidence="6" id="KW-0285">Flavoprotein</keyword>
<comment type="subcellular location">
    <subcellularLocation>
        <location evidence="3 12">Membrane</location>
    </subcellularLocation>
</comment>
<keyword evidence="18" id="KW-1185">Reference proteome</keyword>
<dbReference type="EMBL" id="SZYD01000008">
    <property type="protein sequence ID" value="KAD5508071.1"/>
    <property type="molecule type" value="Genomic_DNA"/>
</dbReference>
<evidence type="ECO:0000256" key="10">
    <source>
        <dbReference type="ARBA" id="ARBA00023002"/>
    </source>
</evidence>
<dbReference type="Pfam" id="PF05199">
    <property type="entry name" value="GMC_oxred_C"/>
    <property type="match status" value="1"/>
</dbReference>
<evidence type="ECO:0000259" key="16">
    <source>
        <dbReference type="Pfam" id="PF05199"/>
    </source>
</evidence>
<evidence type="ECO:0000256" key="8">
    <source>
        <dbReference type="ARBA" id="ARBA00022827"/>
    </source>
</evidence>
<evidence type="ECO:0000256" key="11">
    <source>
        <dbReference type="ARBA" id="ARBA00023136"/>
    </source>
</evidence>
<dbReference type="InterPro" id="IPR000172">
    <property type="entry name" value="GMC_OxRdtase_N"/>
</dbReference>
<dbReference type="InterPro" id="IPR007867">
    <property type="entry name" value="GMC_OxRtase_C"/>
</dbReference>
<dbReference type="InterPro" id="IPR012400">
    <property type="entry name" value="Long_Oxdase"/>
</dbReference>
<evidence type="ECO:0000256" key="5">
    <source>
        <dbReference type="ARBA" id="ARBA00013125"/>
    </source>
</evidence>
<evidence type="ECO:0000256" key="7">
    <source>
        <dbReference type="ARBA" id="ARBA00022692"/>
    </source>
</evidence>
<accession>A0A5N6NWJ6</accession>
<evidence type="ECO:0000256" key="9">
    <source>
        <dbReference type="ARBA" id="ARBA00022989"/>
    </source>
</evidence>
<dbReference type="InterPro" id="IPR036188">
    <property type="entry name" value="FAD/NAD-bd_sf"/>
</dbReference>
<comment type="caution">
    <text evidence="17">The sequence shown here is derived from an EMBL/GenBank/DDBJ whole genome shotgun (WGS) entry which is preliminary data.</text>
</comment>
<proteinExistence type="inferred from homology"/>
<comment type="function">
    <text evidence="2 12">Long-chain fatty alcohol oxidase involved in the omega-oxidation pathway of lipid degradation.</text>
</comment>
<reference evidence="17 18" key="1">
    <citation type="submission" date="2019-05" db="EMBL/GenBank/DDBJ databases">
        <title>Mikania micrantha, genome provides insights into the molecular mechanism of rapid growth.</title>
        <authorList>
            <person name="Liu B."/>
        </authorList>
    </citation>
    <scope>NUCLEOTIDE SEQUENCE [LARGE SCALE GENOMIC DNA]</scope>
    <source>
        <strain evidence="17">NLD-2019</strain>
        <tissue evidence="17">Leaf</tissue>
    </source>
</reference>
<dbReference type="OrthoDB" id="269227at2759"/>
<evidence type="ECO:0000256" key="13">
    <source>
        <dbReference type="PIRSR" id="PIRSR028937-1"/>
    </source>
</evidence>
<evidence type="ECO:0000256" key="1">
    <source>
        <dbReference type="ARBA" id="ARBA00000920"/>
    </source>
</evidence>
<dbReference type="GO" id="GO:0016020">
    <property type="term" value="C:membrane"/>
    <property type="evidence" value="ECO:0007669"/>
    <property type="project" value="UniProtKB-SubCell"/>
</dbReference>
<feature type="binding site" evidence="14">
    <location>
        <begin position="274"/>
        <end position="289"/>
    </location>
    <ligand>
        <name>FAD</name>
        <dbReference type="ChEBI" id="CHEBI:57692"/>
    </ligand>
</feature>
<evidence type="ECO:0000313" key="17">
    <source>
        <dbReference type="EMBL" id="KAD5508071.1"/>
    </source>
</evidence>
<name>A0A5N6NWJ6_9ASTR</name>